<dbReference type="EMBL" id="JANBTW010000063">
    <property type="protein sequence ID" value="KAJ2673806.1"/>
    <property type="molecule type" value="Genomic_DNA"/>
</dbReference>
<comment type="caution">
    <text evidence="2">The sequence shown here is derived from an EMBL/GenBank/DDBJ whole genome shotgun (WGS) entry which is preliminary data.</text>
</comment>
<dbReference type="Proteomes" id="UP001151518">
    <property type="component" value="Unassembled WGS sequence"/>
</dbReference>
<feature type="chain" id="PRO_5040921937" evidence="1">
    <location>
        <begin position="27"/>
        <end position="272"/>
    </location>
</feature>
<protein>
    <submittedName>
        <fullName evidence="2">Uncharacterized protein</fullName>
    </submittedName>
</protein>
<evidence type="ECO:0000313" key="3">
    <source>
        <dbReference type="Proteomes" id="UP001151518"/>
    </source>
</evidence>
<dbReference type="AlphaFoldDB" id="A0A9W8G3X8"/>
<accession>A0A9W8G3X8</accession>
<name>A0A9W8G3X8_9FUNG</name>
<keyword evidence="1" id="KW-0732">Signal</keyword>
<evidence type="ECO:0000256" key="1">
    <source>
        <dbReference type="SAM" id="SignalP"/>
    </source>
</evidence>
<reference evidence="2" key="1">
    <citation type="submission" date="2022-07" db="EMBL/GenBank/DDBJ databases">
        <title>Phylogenomic reconstructions and comparative analyses of Kickxellomycotina fungi.</title>
        <authorList>
            <person name="Reynolds N.K."/>
            <person name="Stajich J.E."/>
            <person name="Barry K."/>
            <person name="Grigoriev I.V."/>
            <person name="Crous P."/>
            <person name="Smith M.E."/>
        </authorList>
    </citation>
    <scope>NUCLEOTIDE SEQUENCE</scope>
    <source>
        <strain evidence="2">NRRL 3115</strain>
    </source>
</reference>
<sequence>MKVQTRFLIPLALAAVIVAMPQDVHSAEKKDVYAWETDDQYASESPYPSGYIPADILDDDADDSASVTSKDKGNKETNRILMILSWVFDHIFGSLKHEDPSPPSAVVTETITAESANGAEAVTVTDTVTVDVAVESVPPAQLPAQAINISINQNVGLDQNQVSSVAPQYVPVTATETVVQTDVVTVSAVQDVVQVPSVYVSQVAYVQTRLTASANIIQAVGPTFTSTIAVNVQNFNNNQAVVPYVQPVNGVVVNNGFAAVPSAGVQPAVYTL</sequence>
<evidence type="ECO:0000313" key="2">
    <source>
        <dbReference type="EMBL" id="KAJ2673806.1"/>
    </source>
</evidence>
<feature type="signal peptide" evidence="1">
    <location>
        <begin position="1"/>
        <end position="26"/>
    </location>
</feature>
<proteinExistence type="predicted"/>
<organism evidence="2 3">
    <name type="scientific">Coemansia spiralis</name>
    <dbReference type="NCBI Taxonomy" id="417178"/>
    <lineage>
        <taxon>Eukaryota</taxon>
        <taxon>Fungi</taxon>
        <taxon>Fungi incertae sedis</taxon>
        <taxon>Zoopagomycota</taxon>
        <taxon>Kickxellomycotina</taxon>
        <taxon>Kickxellomycetes</taxon>
        <taxon>Kickxellales</taxon>
        <taxon>Kickxellaceae</taxon>
        <taxon>Coemansia</taxon>
    </lineage>
</organism>
<gene>
    <name evidence="2" type="ORF">GGI25_004553</name>
</gene>